<proteinExistence type="predicted"/>
<reference evidence="1 2" key="1">
    <citation type="submission" date="2016-10" db="EMBL/GenBank/DDBJ databases">
        <title>Evaluation of Human, Veterinary and Environmental Mycobacterium chelonae Isolates by Core Genome Phylogenomic Analysis, Targeted Gene Comparison, and Anti-microbial Susceptibility Patterns: A Tale of Mistaken Identities.</title>
        <authorList>
            <person name="Fogelson S.B."/>
            <person name="Camus A.C."/>
            <person name="Lorenz W."/>
            <person name="Vasireddy R."/>
            <person name="Vasireddy S."/>
            <person name="Smith T."/>
            <person name="Brown-Elliott B.A."/>
            <person name="Wallace R.J.Jr."/>
            <person name="Hasan N.A."/>
            <person name="Reischl U."/>
            <person name="Sanchez S."/>
        </authorList>
    </citation>
    <scope>NUCLEOTIDE SEQUENCE [LARGE SCALE GENOMIC DNA]</scope>
    <source>
        <strain evidence="1 2">15518</strain>
    </source>
</reference>
<gene>
    <name evidence="1" type="ORF">BKG84_24895</name>
</gene>
<comment type="caution">
    <text evidence="1">The sequence shown here is derived from an EMBL/GenBank/DDBJ whole genome shotgun (WGS) entry which is preliminary data.</text>
</comment>
<evidence type="ECO:0000313" key="2">
    <source>
        <dbReference type="Proteomes" id="UP000179441"/>
    </source>
</evidence>
<sequence>MFDTTDWCSSGMYPSLVAVDRPVMVDGLQAFFGAGGGLMSGVPLGVRSGGLRVEPWMPGRQHLWLRVRDGSWLAGVELEAHSGNGTSHLRMQLWLPPKAFILDADHRP</sequence>
<keyword evidence="2" id="KW-1185">Reference proteome</keyword>
<name>A0A1S1M0Q3_MYCCH</name>
<protein>
    <submittedName>
        <fullName evidence="1">Uncharacterized protein</fullName>
    </submittedName>
</protein>
<accession>A0A1S1M0Q3</accession>
<dbReference type="Proteomes" id="UP000179441">
    <property type="component" value="Unassembled WGS sequence"/>
</dbReference>
<dbReference type="EMBL" id="MLIS01000004">
    <property type="protein sequence ID" value="OHU76133.1"/>
    <property type="molecule type" value="Genomic_DNA"/>
</dbReference>
<evidence type="ECO:0000313" key="1">
    <source>
        <dbReference type="EMBL" id="OHU76133.1"/>
    </source>
</evidence>
<organism evidence="1 2">
    <name type="scientific">Mycobacteroides chelonae</name>
    <name type="common">Mycobacterium chelonae</name>
    <dbReference type="NCBI Taxonomy" id="1774"/>
    <lineage>
        <taxon>Bacteria</taxon>
        <taxon>Bacillati</taxon>
        <taxon>Actinomycetota</taxon>
        <taxon>Actinomycetes</taxon>
        <taxon>Mycobacteriales</taxon>
        <taxon>Mycobacteriaceae</taxon>
        <taxon>Mycobacteroides</taxon>
    </lineage>
</organism>
<dbReference type="AlphaFoldDB" id="A0A1S1M0Q3"/>
<dbReference type="RefSeq" id="WP_070952838.1">
    <property type="nucleotide sequence ID" value="NZ_MLIS01000004.1"/>
</dbReference>